<reference evidence="2 3" key="1">
    <citation type="submission" date="2016-10" db="EMBL/GenBank/DDBJ databases">
        <authorList>
            <person name="de Groot N.N."/>
        </authorList>
    </citation>
    <scope>NUCLEOTIDE SEQUENCE [LARGE SCALE GENOMIC DNA]</scope>
    <source>
        <strain evidence="2 3">CGMCC 4.7037</strain>
    </source>
</reference>
<dbReference type="InterPro" id="IPR052897">
    <property type="entry name" value="Sec-Metab_Biosynth_Hydrolase"/>
</dbReference>
<name>A0A1H6ESC8_9ACTN</name>
<dbReference type="EMBL" id="FNVT01000014">
    <property type="protein sequence ID" value="SEG99739.1"/>
    <property type="molecule type" value="Genomic_DNA"/>
</dbReference>
<protein>
    <submittedName>
        <fullName evidence="2">Pimeloyl-ACP methyl ester carboxylesterase</fullName>
    </submittedName>
</protein>
<evidence type="ECO:0000313" key="2">
    <source>
        <dbReference type="EMBL" id="SEG99739.1"/>
    </source>
</evidence>
<dbReference type="Gene3D" id="3.40.50.1820">
    <property type="entry name" value="alpha/beta hydrolase"/>
    <property type="match status" value="1"/>
</dbReference>
<dbReference type="Proteomes" id="UP000236732">
    <property type="component" value="Unassembled WGS sequence"/>
</dbReference>
<dbReference type="InterPro" id="IPR000073">
    <property type="entry name" value="AB_hydrolase_1"/>
</dbReference>
<keyword evidence="3" id="KW-1185">Reference proteome</keyword>
<dbReference type="PANTHER" id="PTHR37017">
    <property type="entry name" value="AB HYDROLASE-1 DOMAIN-CONTAINING PROTEIN-RELATED"/>
    <property type="match status" value="1"/>
</dbReference>
<dbReference type="PANTHER" id="PTHR37017:SF11">
    <property type="entry name" value="ESTERASE_LIPASE_THIOESTERASE DOMAIN-CONTAINING PROTEIN"/>
    <property type="match status" value="1"/>
</dbReference>
<dbReference type="OrthoDB" id="9135783at2"/>
<dbReference type="SUPFAM" id="SSF53474">
    <property type="entry name" value="alpha/beta-Hydrolases"/>
    <property type="match status" value="1"/>
</dbReference>
<dbReference type="InterPro" id="IPR029058">
    <property type="entry name" value="AB_hydrolase_fold"/>
</dbReference>
<accession>A0A1H6ESC8</accession>
<feature type="domain" description="AB hydrolase-1" evidence="1">
    <location>
        <begin position="7"/>
        <end position="219"/>
    </location>
</feature>
<dbReference type="GO" id="GO:0003824">
    <property type="term" value="F:catalytic activity"/>
    <property type="evidence" value="ECO:0007669"/>
    <property type="project" value="UniProtKB-ARBA"/>
</dbReference>
<dbReference type="AlphaFoldDB" id="A0A1H6ESC8"/>
<evidence type="ECO:0000259" key="1">
    <source>
        <dbReference type="Pfam" id="PF12697"/>
    </source>
</evidence>
<organism evidence="2 3">
    <name type="scientific">Nonomuraea solani</name>
    <dbReference type="NCBI Taxonomy" id="1144553"/>
    <lineage>
        <taxon>Bacteria</taxon>
        <taxon>Bacillati</taxon>
        <taxon>Actinomycetota</taxon>
        <taxon>Actinomycetes</taxon>
        <taxon>Streptosporangiales</taxon>
        <taxon>Streptosporangiaceae</taxon>
        <taxon>Nonomuraea</taxon>
    </lineage>
</organism>
<dbReference type="RefSeq" id="WP_103960931.1">
    <property type="nucleotide sequence ID" value="NZ_FNVT01000014.1"/>
</dbReference>
<sequence length="226" mass="23726">MTTNRNIVLVHGGFVDGSGWQGVYDELTRDGLRVHVVQNPTLSLEDDAAVSRRVLDGLDGPAVLVGHSYGGAVISEAGTHPNVAALAYIAAFAPDKGESVNTLIADPPPGAPVPPILPPVDGFLLLDRDKFHGSFAADLPAQTAAFMADAQVPWGVDALSGAVTEPAWRHKPSWYLVATEDRMIPPPDQHMMAERSGATVVEAVGSHAVYVSQPATVADLIRQAAA</sequence>
<dbReference type="Pfam" id="PF12697">
    <property type="entry name" value="Abhydrolase_6"/>
    <property type="match status" value="1"/>
</dbReference>
<proteinExistence type="predicted"/>
<evidence type="ECO:0000313" key="3">
    <source>
        <dbReference type="Proteomes" id="UP000236732"/>
    </source>
</evidence>
<gene>
    <name evidence="2" type="ORF">SAMN05444920_11415</name>
</gene>